<evidence type="ECO:0008006" key="4">
    <source>
        <dbReference type="Google" id="ProtNLM"/>
    </source>
</evidence>
<dbReference type="EMBL" id="JANBVN010000287">
    <property type="protein sequence ID" value="KAJ9130052.1"/>
    <property type="molecule type" value="Genomic_DNA"/>
</dbReference>
<evidence type="ECO:0000256" key="1">
    <source>
        <dbReference type="SAM" id="MobiDB-lite"/>
    </source>
</evidence>
<proteinExistence type="predicted"/>
<sequence>MDPPQSLQASQDALVLDAMMNDLGKHRLDELSLEDDHDRLVRRGPPHRTRAPRRVVAPPRTPRRNANGMSAADMWKTAIAAGNFKDDDAAEVEGLDDLGGGRIYATRDEEVRTRTCQMLSQMTPYGLQRPEALGLATQGFRTRGQEHLSGQRLVPNNPPTSKNGIVLTPDMPVRTFTTTANKVQERTYATKNGDIIRGHIQAQAPHNHHAAGPSLLNAHAVAPQKPSVKLQSLTKAPGVSVAKKTPATGTLLDRKRQDAVFEAEIKYVKGGGTDVSKCVLGIALITPTDSSYMGYFILFLKNKEAYKLENNVVLNIIRGAIDKDNQVVLHIKENEVRESSHRLLFKSAATAKGFLATISRLLNGGVDIVSEEKPVVANDGTDIPAKPTTATTKTVAGNGAVHDTKNKSTNIVATVNAQTHLKVEEAKVPAVRATAETTHIQDLTSKGTVVPAQNGEKGTAANPIVISFCNDHVTQKGRNGHHEEPNNSEVESFDLLSGSEDTLSEMGSAVGIAPSAAPIVKENQQAVNSPLFDLGADDGSPSQAQRPYPSNVHQLEGLNFSCDASSRIDHDTNEVAEDDSEPSQKSPTPVQDGIRLLHEMLVGMVESVLVGFRNQGTAGSTSAEVNRTTSTIKKTVADTMCSMAPNPSFFPNLTLKQKLQVVVDFLDEPEDTQEETSTQSVAESVVLECNESSGSSTVTMIDSSPSVTTRVEYSAKQLLDARRNAVPPPDWLGTIPFLPPVPVKTSRMDKKTDNQGDVKEDVIHQESIKQESVMQESSNPESVKQDSPTRPPAPIKPGNDGILQGHMDSMKPLGRIARPAAPPTPATSPSAAVTSEVPATASQAPTVAKLEFKFEKLSLKDASVKSPTAPTVKIEGASASVKQTSHSAAEPTKSSPAPTATALSGSAERPATLTGLKVGANGANKTTEKGSSGTKDSNLQSTKHGLKAQVQGVAFDFARQPQPETGSGPVGNAKNDSPQTVIAVAKSNGSLNDPTQQNEAAGNKAFLGLNSSRWARTTTKKVEMEGQFTGLFLGKSG</sequence>
<evidence type="ECO:0000313" key="3">
    <source>
        <dbReference type="Proteomes" id="UP001174691"/>
    </source>
</evidence>
<feature type="compositionally biased region" description="Basic and acidic residues" evidence="1">
    <location>
        <begin position="850"/>
        <end position="863"/>
    </location>
</feature>
<dbReference type="AlphaFoldDB" id="A0AA38R845"/>
<name>A0AA38R845_9PEZI</name>
<feature type="region of interest" description="Disordered" evidence="1">
    <location>
        <begin position="530"/>
        <end position="549"/>
    </location>
</feature>
<comment type="caution">
    <text evidence="2">The sequence shown here is derived from an EMBL/GenBank/DDBJ whole genome shotgun (WGS) entry which is preliminary data.</text>
</comment>
<evidence type="ECO:0000313" key="2">
    <source>
        <dbReference type="EMBL" id="KAJ9130052.1"/>
    </source>
</evidence>
<keyword evidence="3" id="KW-1185">Reference proteome</keyword>
<feature type="compositionally biased region" description="Polar residues" evidence="1">
    <location>
        <begin position="923"/>
        <end position="943"/>
    </location>
</feature>
<feature type="compositionally biased region" description="Basic and acidic residues" evidence="1">
    <location>
        <begin position="746"/>
        <end position="769"/>
    </location>
</feature>
<gene>
    <name evidence="2" type="ORF">NKR19_g10055</name>
</gene>
<feature type="compositionally biased region" description="Basic residues" evidence="1">
    <location>
        <begin position="42"/>
        <end position="53"/>
    </location>
</feature>
<reference evidence="2" key="1">
    <citation type="submission" date="2022-07" db="EMBL/GenBank/DDBJ databases">
        <title>Fungi with potential for degradation of polypropylene.</title>
        <authorList>
            <person name="Gostincar C."/>
        </authorList>
    </citation>
    <scope>NUCLEOTIDE SEQUENCE</scope>
    <source>
        <strain evidence="2">EXF-13287</strain>
    </source>
</reference>
<dbReference type="Proteomes" id="UP001174691">
    <property type="component" value="Unassembled WGS sequence"/>
</dbReference>
<feature type="compositionally biased region" description="Polar residues" evidence="1">
    <location>
        <begin position="880"/>
        <end position="904"/>
    </location>
</feature>
<accession>A0AA38R845</accession>
<feature type="region of interest" description="Disordered" evidence="1">
    <location>
        <begin position="38"/>
        <end position="67"/>
    </location>
</feature>
<feature type="compositionally biased region" description="Polar residues" evidence="1">
    <location>
        <begin position="770"/>
        <end position="788"/>
    </location>
</feature>
<organism evidence="2 3">
    <name type="scientific">Coniochaeta hoffmannii</name>
    <dbReference type="NCBI Taxonomy" id="91930"/>
    <lineage>
        <taxon>Eukaryota</taxon>
        <taxon>Fungi</taxon>
        <taxon>Dikarya</taxon>
        <taxon>Ascomycota</taxon>
        <taxon>Pezizomycotina</taxon>
        <taxon>Sordariomycetes</taxon>
        <taxon>Sordariomycetidae</taxon>
        <taxon>Coniochaetales</taxon>
        <taxon>Coniochaetaceae</taxon>
        <taxon>Coniochaeta</taxon>
    </lineage>
</organism>
<feature type="region of interest" description="Disordered" evidence="1">
    <location>
        <begin position="740"/>
        <end position="979"/>
    </location>
</feature>
<protein>
    <recommendedName>
        <fullName evidence="4">PH domain-containing protein</fullName>
    </recommendedName>
</protein>